<dbReference type="PANTHER" id="PTHR11905">
    <property type="entry name" value="ADAM A DISINTEGRIN AND METALLOPROTEASE DOMAIN"/>
    <property type="match status" value="1"/>
</dbReference>
<evidence type="ECO:0000313" key="5">
    <source>
        <dbReference type="Proteomes" id="UP000678393"/>
    </source>
</evidence>
<feature type="region of interest" description="Disordered" evidence="2">
    <location>
        <begin position="167"/>
        <end position="189"/>
    </location>
</feature>
<protein>
    <recommendedName>
        <fullName evidence="3">Peptidase M12B domain-containing protein</fullName>
    </recommendedName>
</protein>
<dbReference type="GO" id="GO:0006509">
    <property type="term" value="P:membrane protein ectodomain proteolysis"/>
    <property type="evidence" value="ECO:0007669"/>
    <property type="project" value="TreeGrafter"/>
</dbReference>
<accession>A0A8S4A963</accession>
<keyword evidence="1" id="KW-0862">Zinc</keyword>
<evidence type="ECO:0000256" key="1">
    <source>
        <dbReference type="PROSITE-ProRule" id="PRU00276"/>
    </source>
</evidence>
<dbReference type="SUPFAM" id="SSF55486">
    <property type="entry name" value="Metalloproteases ('zincins'), catalytic domain"/>
    <property type="match status" value="1"/>
</dbReference>
<evidence type="ECO:0000259" key="3">
    <source>
        <dbReference type="PROSITE" id="PS50215"/>
    </source>
</evidence>
<dbReference type="InterPro" id="IPR001590">
    <property type="entry name" value="Peptidase_M12B"/>
</dbReference>
<keyword evidence="5" id="KW-1185">Reference proteome</keyword>
<comment type="caution">
    <text evidence="4">The sequence shown here is derived from an EMBL/GenBank/DDBJ whole genome shotgun (WGS) entry which is preliminary data.</text>
</comment>
<organism evidence="4 5">
    <name type="scientific">Candidula unifasciata</name>
    <dbReference type="NCBI Taxonomy" id="100452"/>
    <lineage>
        <taxon>Eukaryota</taxon>
        <taxon>Metazoa</taxon>
        <taxon>Spiralia</taxon>
        <taxon>Lophotrochozoa</taxon>
        <taxon>Mollusca</taxon>
        <taxon>Gastropoda</taxon>
        <taxon>Heterobranchia</taxon>
        <taxon>Euthyneura</taxon>
        <taxon>Panpulmonata</taxon>
        <taxon>Eupulmonata</taxon>
        <taxon>Stylommatophora</taxon>
        <taxon>Helicina</taxon>
        <taxon>Helicoidea</taxon>
        <taxon>Geomitridae</taxon>
        <taxon>Candidula</taxon>
    </lineage>
</organism>
<dbReference type="PANTHER" id="PTHR11905:SF159">
    <property type="entry name" value="ADAM METALLOPROTEASE"/>
    <property type="match status" value="1"/>
</dbReference>
<keyword evidence="1" id="KW-0479">Metal-binding</keyword>
<gene>
    <name evidence="4" type="ORF">CUNI_LOCUS22383</name>
</gene>
<feature type="non-terminal residue" evidence="4">
    <location>
        <position position="1"/>
    </location>
</feature>
<dbReference type="GO" id="GO:0004222">
    <property type="term" value="F:metalloendopeptidase activity"/>
    <property type="evidence" value="ECO:0007669"/>
    <property type="project" value="InterPro"/>
</dbReference>
<evidence type="ECO:0000313" key="4">
    <source>
        <dbReference type="EMBL" id="CAG5136825.1"/>
    </source>
</evidence>
<feature type="binding site" evidence="1">
    <location>
        <position position="352"/>
    </location>
    <ligand>
        <name>Zn(2+)</name>
        <dbReference type="ChEBI" id="CHEBI:29105"/>
        <note>catalytic</note>
    </ligand>
</feature>
<feature type="binding site" evidence="1">
    <location>
        <position position="348"/>
    </location>
    <ligand>
        <name>Zn(2+)</name>
        <dbReference type="ChEBI" id="CHEBI:29105"/>
        <note>catalytic</note>
    </ligand>
</feature>
<dbReference type="Pfam" id="PF01421">
    <property type="entry name" value="Reprolysin"/>
    <property type="match status" value="1"/>
</dbReference>
<dbReference type="PROSITE" id="PS50215">
    <property type="entry name" value="ADAM_MEPRO"/>
    <property type="match status" value="1"/>
</dbReference>
<dbReference type="EMBL" id="CAJHNH020008575">
    <property type="protein sequence ID" value="CAG5136825.1"/>
    <property type="molecule type" value="Genomic_DNA"/>
</dbReference>
<feature type="domain" description="Peptidase M12B" evidence="3">
    <location>
        <begin position="193"/>
        <end position="408"/>
    </location>
</feature>
<dbReference type="Gene3D" id="3.40.390.10">
    <property type="entry name" value="Collagenase (Catalytic Domain)"/>
    <property type="match status" value="1"/>
</dbReference>
<dbReference type="GO" id="GO:0046872">
    <property type="term" value="F:metal ion binding"/>
    <property type="evidence" value="ECO:0007669"/>
    <property type="project" value="UniProtKB-KW"/>
</dbReference>
<proteinExistence type="predicted"/>
<dbReference type="InterPro" id="IPR024079">
    <property type="entry name" value="MetalloPept_cat_dom_sf"/>
</dbReference>
<sequence>MLNHEIVEVTLLEEAWNSDYRARRSTDSNLPDRLTFAIPVARDKAVIRMTRSKLLPVVMSDGESTRAANSFSEDASVFTDLSSCASMIVRRQSGSYMLRGTFVHQDVAWILHYETRHQRDVHQVTGMPHLISPYMAPNISNVGERHTERMIDNIIWHVIFSTESTTLNTENNTAQPDREGEEIDPSSERPTRHVVEIAFIVDFEDYCKWVKYVGMENTVSEMRLWYTFVAESINIRYQNIKDPDIAISTTVTVLRILNETDNANLFPNCKNTSVLIGEESLESLQIWYQNQDDLPTSDHYMLFTGLNLVSNQHGDIYGNAFLGTLCTVSSVSVVENDFNENVGHTCTHELAHSMSSDHDEENSKETKCDPDNLYIMSGYGSMPVDPAKEGNTWKFSPCSIASFKSYLR</sequence>
<reference evidence="4" key="1">
    <citation type="submission" date="2021-04" db="EMBL/GenBank/DDBJ databases">
        <authorList>
            <consortium name="Molecular Ecology Group"/>
        </authorList>
    </citation>
    <scope>NUCLEOTIDE SEQUENCE</scope>
</reference>
<feature type="binding site" evidence="1">
    <location>
        <position position="358"/>
    </location>
    <ligand>
        <name>Zn(2+)</name>
        <dbReference type="ChEBI" id="CHEBI:29105"/>
        <note>catalytic</note>
    </ligand>
</feature>
<evidence type="ECO:0000256" key="2">
    <source>
        <dbReference type="SAM" id="MobiDB-lite"/>
    </source>
</evidence>
<dbReference type="AlphaFoldDB" id="A0A8S4A963"/>
<feature type="active site" evidence="1">
    <location>
        <position position="349"/>
    </location>
</feature>
<comment type="caution">
    <text evidence="1">Lacks conserved residue(s) required for the propagation of feature annotation.</text>
</comment>
<dbReference type="OrthoDB" id="6150789at2759"/>
<dbReference type="Proteomes" id="UP000678393">
    <property type="component" value="Unassembled WGS sequence"/>
</dbReference>
<name>A0A8S4A963_9EUPU</name>